<sequence length="103" mass="11479">MKVSDGRRGLVAVGGWGRGGRDESGGGVVDRQREDGSGGGGGRWRWPVELISGLFFCFFYLRGLWRWSVEVMVEVVGGWRSVEVAGEGGRWRWPEEVILGLFY</sequence>
<evidence type="ECO:0000313" key="3">
    <source>
        <dbReference type="Proteomes" id="UP001443914"/>
    </source>
</evidence>
<keyword evidence="3" id="KW-1185">Reference proteome</keyword>
<accession>A0AAW1IJV7</accession>
<dbReference type="AlphaFoldDB" id="A0AAW1IJV7"/>
<dbReference type="EMBL" id="JBDFQZ010000009">
    <property type="protein sequence ID" value="KAK9689661.1"/>
    <property type="molecule type" value="Genomic_DNA"/>
</dbReference>
<reference evidence="2" key="1">
    <citation type="submission" date="2024-03" db="EMBL/GenBank/DDBJ databases">
        <title>WGS assembly of Saponaria officinalis var. Norfolk2.</title>
        <authorList>
            <person name="Jenkins J."/>
            <person name="Shu S."/>
            <person name="Grimwood J."/>
            <person name="Barry K."/>
            <person name="Goodstein D."/>
            <person name="Schmutz J."/>
            <person name="Leebens-Mack J."/>
            <person name="Osbourn A."/>
        </authorList>
    </citation>
    <scope>NUCLEOTIDE SEQUENCE [LARGE SCALE GENOMIC DNA]</scope>
    <source>
        <strain evidence="2">JIC</strain>
    </source>
</reference>
<comment type="caution">
    <text evidence="2">The sequence shown here is derived from an EMBL/GenBank/DDBJ whole genome shotgun (WGS) entry which is preliminary data.</text>
</comment>
<feature type="compositionally biased region" description="Basic and acidic residues" evidence="1">
    <location>
        <begin position="19"/>
        <end position="36"/>
    </location>
</feature>
<protein>
    <recommendedName>
        <fullName evidence="4">Transmembrane protein</fullName>
    </recommendedName>
</protein>
<proteinExistence type="predicted"/>
<dbReference type="Proteomes" id="UP001443914">
    <property type="component" value="Unassembled WGS sequence"/>
</dbReference>
<gene>
    <name evidence="2" type="ORF">RND81_09G073600</name>
</gene>
<evidence type="ECO:0000256" key="1">
    <source>
        <dbReference type="SAM" id="MobiDB-lite"/>
    </source>
</evidence>
<evidence type="ECO:0008006" key="4">
    <source>
        <dbReference type="Google" id="ProtNLM"/>
    </source>
</evidence>
<evidence type="ECO:0000313" key="2">
    <source>
        <dbReference type="EMBL" id="KAK9689661.1"/>
    </source>
</evidence>
<name>A0AAW1IJV7_SAPOF</name>
<organism evidence="2 3">
    <name type="scientific">Saponaria officinalis</name>
    <name type="common">Common soapwort</name>
    <name type="synonym">Lychnis saponaria</name>
    <dbReference type="NCBI Taxonomy" id="3572"/>
    <lineage>
        <taxon>Eukaryota</taxon>
        <taxon>Viridiplantae</taxon>
        <taxon>Streptophyta</taxon>
        <taxon>Embryophyta</taxon>
        <taxon>Tracheophyta</taxon>
        <taxon>Spermatophyta</taxon>
        <taxon>Magnoliopsida</taxon>
        <taxon>eudicotyledons</taxon>
        <taxon>Gunneridae</taxon>
        <taxon>Pentapetalae</taxon>
        <taxon>Caryophyllales</taxon>
        <taxon>Caryophyllaceae</taxon>
        <taxon>Caryophylleae</taxon>
        <taxon>Saponaria</taxon>
    </lineage>
</organism>
<feature type="region of interest" description="Disordered" evidence="1">
    <location>
        <begin position="1"/>
        <end position="43"/>
    </location>
</feature>